<reference evidence="2 3" key="2">
    <citation type="submission" date="2007-04" db="EMBL/GenBank/DDBJ databases">
        <title>Draft genome sequence of Eubacterium ventriosum (ATCC 27560).</title>
        <authorList>
            <person name="Sudarsanam P."/>
            <person name="Ley R."/>
            <person name="Guruge J."/>
            <person name="Turnbaugh P.J."/>
            <person name="Mahowald M."/>
            <person name="Liep D."/>
            <person name="Gordon J."/>
        </authorList>
    </citation>
    <scope>NUCLEOTIDE SEQUENCE [LARGE SCALE GENOMIC DNA]</scope>
    <source>
        <strain evidence="2 3">ATCC 27560</strain>
    </source>
</reference>
<comment type="caution">
    <text evidence="2">The sequence shown here is derived from an EMBL/GenBank/DDBJ whole genome shotgun (WGS) entry which is preliminary data.</text>
</comment>
<gene>
    <name evidence="2" type="ORF">EUBVEN_00633</name>
</gene>
<keyword evidence="1" id="KW-0812">Transmembrane</keyword>
<evidence type="ECO:0000313" key="3">
    <source>
        <dbReference type="Proteomes" id="UP000006000"/>
    </source>
</evidence>
<proteinExistence type="predicted"/>
<evidence type="ECO:0000256" key="1">
    <source>
        <dbReference type="SAM" id="Phobius"/>
    </source>
</evidence>
<reference evidence="2 3" key="1">
    <citation type="submission" date="2007-03" db="EMBL/GenBank/DDBJ databases">
        <authorList>
            <person name="Fulton L."/>
            <person name="Clifton S."/>
            <person name="Fulton B."/>
            <person name="Xu J."/>
            <person name="Minx P."/>
            <person name="Pepin K.H."/>
            <person name="Johnson M."/>
            <person name="Thiruvilangam P."/>
            <person name="Bhonagiri V."/>
            <person name="Nash W.E."/>
            <person name="Mardis E.R."/>
            <person name="Wilson R.K."/>
        </authorList>
    </citation>
    <scope>NUCLEOTIDE SEQUENCE [LARGE SCALE GENOMIC DNA]</scope>
    <source>
        <strain evidence="2 3">ATCC 27560</strain>
    </source>
</reference>
<name>A5Z4K7_9FIRM</name>
<dbReference type="Proteomes" id="UP000006000">
    <property type="component" value="Unassembled WGS sequence"/>
</dbReference>
<dbReference type="HOGENOM" id="CLU_1882660_0_0_9"/>
<dbReference type="EMBL" id="AAVL02000028">
    <property type="protein sequence ID" value="EDM52105.1"/>
    <property type="molecule type" value="Genomic_DNA"/>
</dbReference>
<keyword evidence="1" id="KW-0472">Membrane</keyword>
<evidence type="ECO:0000313" key="2">
    <source>
        <dbReference type="EMBL" id="EDM52105.1"/>
    </source>
</evidence>
<feature type="transmembrane region" description="Helical" evidence="1">
    <location>
        <begin position="75"/>
        <end position="98"/>
    </location>
</feature>
<organism evidence="2 3">
    <name type="scientific">Eubacterium ventriosum ATCC 27560</name>
    <dbReference type="NCBI Taxonomy" id="411463"/>
    <lineage>
        <taxon>Bacteria</taxon>
        <taxon>Bacillati</taxon>
        <taxon>Bacillota</taxon>
        <taxon>Clostridia</taxon>
        <taxon>Eubacteriales</taxon>
        <taxon>Eubacteriaceae</taxon>
        <taxon>Eubacterium</taxon>
    </lineage>
</organism>
<dbReference type="AlphaFoldDB" id="A5Z4K7"/>
<keyword evidence="1" id="KW-1133">Transmembrane helix</keyword>
<accession>A5Z4K7</accession>
<protein>
    <submittedName>
        <fullName evidence="2">Uncharacterized protein</fullName>
    </submittedName>
</protein>
<feature type="transmembrane region" description="Helical" evidence="1">
    <location>
        <begin position="32"/>
        <end position="55"/>
    </location>
</feature>
<sequence>MEAFLIEIVIATVATTATMAIKATMATFLPDFLGLTFLFDGTLYLSFLYLAFVFFEAKPASVILSLSSNSDSKRLLFFLGFLFSLFKALSFLPLFSLFKKLSFLPLFPVLIAAVLDSSRCILEVGLVLSGTTISS</sequence>